<organism evidence="1">
    <name type="scientific">Pseudomonas phage PACT201</name>
    <dbReference type="NCBI Taxonomy" id="3230130"/>
    <lineage>
        <taxon>Viruses</taxon>
    </lineage>
</organism>
<proteinExistence type="predicted"/>
<evidence type="ECO:0000313" key="1">
    <source>
        <dbReference type="EMBL" id="XCH45334.1"/>
    </source>
</evidence>
<dbReference type="EMBL" id="PP931175">
    <property type="protein sequence ID" value="XCH45334.1"/>
    <property type="molecule type" value="Genomic_DNA"/>
</dbReference>
<reference evidence="1" key="1">
    <citation type="submission" date="2024-06" db="EMBL/GenBank/DDBJ databases">
        <authorList>
            <person name="Yerushalmy O."/>
            <person name="Alkalay-Oren S."/>
            <person name="Coppenhagn-Glazer S."/>
            <person name="Hazan R."/>
        </authorList>
    </citation>
    <scope>NUCLEOTIDE SEQUENCE</scope>
</reference>
<accession>A0AAU8GST4</accession>
<name>A0AAU8GST4_9VIRU</name>
<sequence>MSRSLFFRAMRRVPVRPRALIVLMIMIAFGWVPLVVAVCEVQSAKGFGPAGRNRPGSTADFSKAFTDCWKALVSAGVSMSLSA</sequence>
<protein>
    <submittedName>
        <fullName evidence="1">Uncharacterized protein</fullName>
    </submittedName>
</protein>